<keyword evidence="3" id="KW-1185">Reference proteome</keyword>
<protein>
    <submittedName>
        <fullName evidence="2">Uncharacterized protein</fullName>
    </submittedName>
</protein>
<dbReference type="OrthoDB" id="1100725at2"/>
<proteinExistence type="predicted"/>
<feature type="region of interest" description="Disordered" evidence="1">
    <location>
        <begin position="198"/>
        <end position="219"/>
    </location>
</feature>
<sequence>MKKKIAADLTSLAHRVLQIKDKENVEELQAIAKELYEKLTVLVFTEKHFSDIQPTAGNREVEDKLKRAFEEAQQDVKNVADDVEQVMEEAQQQARETFSTNDLSDLFVPEEDTREEMDLPGISTISKMVTEMPESAPQTPQPDPSEKEDYRATGKLPNRYRDSFTTNSLNDLEVPEDDDREEMDLPGIATINKMVTEMPGDEPVEPKPKQPSPHSKTDLEQLTVDFQTMPVFERKSAAQESDKPQSLNSKLNTGLKIGVNDRMGFVKHLFNGNNQDFNRVISQLNTIDNFDQAQNFIHTMIKPDYNNWEGKESFENRFLELIERKYQ</sequence>
<comment type="caution">
    <text evidence="2">The sequence shown here is derived from an EMBL/GenBank/DDBJ whole genome shotgun (WGS) entry which is preliminary data.</text>
</comment>
<name>A0A2S9WW70_9FLAO</name>
<dbReference type="AlphaFoldDB" id="A0A2S9WW70"/>
<dbReference type="EMBL" id="MQUC01000003">
    <property type="protein sequence ID" value="PRP67713.1"/>
    <property type="molecule type" value="Genomic_DNA"/>
</dbReference>
<dbReference type="RefSeq" id="WP_105983418.1">
    <property type="nucleotide sequence ID" value="NZ_MQUC01000003.1"/>
</dbReference>
<organism evidence="2 3">
    <name type="scientific">Nonlabens agnitus</name>
    <dbReference type="NCBI Taxonomy" id="870484"/>
    <lineage>
        <taxon>Bacteria</taxon>
        <taxon>Pseudomonadati</taxon>
        <taxon>Bacteroidota</taxon>
        <taxon>Flavobacteriia</taxon>
        <taxon>Flavobacteriales</taxon>
        <taxon>Flavobacteriaceae</taxon>
        <taxon>Nonlabens</taxon>
    </lineage>
</organism>
<reference evidence="2 3" key="1">
    <citation type="submission" date="2016-11" db="EMBL/GenBank/DDBJ databases">
        <title>Trade-off between light-utilization and light-protection in marine flavobacteria.</title>
        <authorList>
            <person name="Kumagai Y."/>
        </authorList>
    </citation>
    <scope>NUCLEOTIDE SEQUENCE [LARGE SCALE GENOMIC DNA]</scope>
    <source>
        <strain evidence="2 3">JCM 17109</strain>
    </source>
</reference>
<accession>A0A2S9WW70</accession>
<gene>
    <name evidence="2" type="ORF">BST86_11720</name>
</gene>
<evidence type="ECO:0000313" key="3">
    <source>
        <dbReference type="Proteomes" id="UP000239532"/>
    </source>
</evidence>
<feature type="region of interest" description="Disordered" evidence="1">
    <location>
        <begin position="92"/>
        <end position="180"/>
    </location>
</feature>
<evidence type="ECO:0000313" key="2">
    <source>
        <dbReference type="EMBL" id="PRP67713.1"/>
    </source>
</evidence>
<dbReference type="Proteomes" id="UP000239532">
    <property type="component" value="Unassembled WGS sequence"/>
</dbReference>
<evidence type="ECO:0000256" key="1">
    <source>
        <dbReference type="SAM" id="MobiDB-lite"/>
    </source>
</evidence>